<accession>A0ABY6M2B0</accession>
<feature type="domain" description="Outer membrane protein beta-barrel" evidence="2">
    <location>
        <begin position="33"/>
        <end position="213"/>
    </location>
</feature>
<dbReference type="Proteomes" id="UP001163328">
    <property type="component" value="Chromosome"/>
</dbReference>
<gene>
    <name evidence="3" type="ORF">K5I29_12495</name>
</gene>
<feature type="signal peptide" evidence="1">
    <location>
        <begin position="1"/>
        <end position="20"/>
    </location>
</feature>
<organism evidence="3 4">
    <name type="scientific">Flavobacterium agricola</name>
    <dbReference type="NCBI Taxonomy" id="2870839"/>
    <lineage>
        <taxon>Bacteria</taxon>
        <taxon>Pseudomonadati</taxon>
        <taxon>Bacteroidota</taxon>
        <taxon>Flavobacteriia</taxon>
        <taxon>Flavobacteriales</taxon>
        <taxon>Flavobacteriaceae</taxon>
        <taxon>Flavobacterium</taxon>
    </lineage>
</organism>
<keyword evidence="1" id="KW-0732">Signal</keyword>
<feature type="chain" id="PRO_5047273165" evidence="1">
    <location>
        <begin position="21"/>
        <end position="237"/>
    </location>
</feature>
<name>A0ABY6M2B0_9FLAO</name>
<sequence length="237" mass="27263">MVKKLLQFGFLLFSVFALHAQEPIIIENPVDSLYREDQFYVNVSYSMMQNKPSGYKQRGYFSNFSFGFLRDFPLNKQRNIAIAPGFGYTYSHLKSNLLILPEDAIAGASTNGSQFEVLPIASSRRNNMQYHTIDVPIEFRWRTSTPESHKFFRVYAGLKFSYIFADKSVYEEGAVHYKVKNIDNLNRFQTGIYLAAGYNTWNAYAYYGLTPLFKSSATNPEPIKLNALHVGLIFYIL</sequence>
<dbReference type="RefSeq" id="WP_264433688.1">
    <property type="nucleotide sequence ID" value="NZ_CP081495.1"/>
</dbReference>
<evidence type="ECO:0000259" key="2">
    <source>
        <dbReference type="Pfam" id="PF13568"/>
    </source>
</evidence>
<evidence type="ECO:0000256" key="1">
    <source>
        <dbReference type="SAM" id="SignalP"/>
    </source>
</evidence>
<evidence type="ECO:0000313" key="3">
    <source>
        <dbReference type="EMBL" id="UYW01251.1"/>
    </source>
</evidence>
<proteinExistence type="predicted"/>
<dbReference type="Pfam" id="PF13568">
    <property type="entry name" value="OMP_b-brl_2"/>
    <property type="match status" value="1"/>
</dbReference>
<dbReference type="InterPro" id="IPR025665">
    <property type="entry name" value="Beta-barrel_OMP_2"/>
</dbReference>
<reference evidence="3" key="1">
    <citation type="submission" date="2021-08" db="EMBL/GenBank/DDBJ databases">
        <title>Flavobacterium sp. strain CC-SYL302.</title>
        <authorList>
            <person name="Lin S.-Y."/>
            <person name="Lee T.-H."/>
            <person name="Young C.-C."/>
        </authorList>
    </citation>
    <scope>NUCLEOTIDE SEQUENCE</scope>
    <source>
        <strain evidence="3">CC-SYL302</strain>
    </source>
</reference>
<keyword evidence="4" id="KW-1185">Reference proteome</keyword>
<evidence type="ECO:0000313" key="4">
    <source>
        <dbReference type="Proteomes" id="UP001163328"/>
    </source>
</evidence>
<dbReference type="EMBL" id="CP081495">
    <property type="protein sequence ID" value="UYW01251.1"/>
    <property type="molecule type" value="Genomic_DNA"/>
</dbReference>
<protein>
    <submittedName>
        <fullName evidence="3">PorT family protein</fullName>
    </submittedName>
</protein>